<reference evidence="8 9" key="1">
    <citation type="journal article" date="2013" name="Genome Announc.">
        <title>Draft Genome Sequence of Rhodococcus ruber Strain BKS 20-38.</title>
        <authorList>
            <person name="Bala M."/>
            <person name="Kumar S."/>
            <person name="Raghava G.P."/>
            <person name="Mayilraj S."/>
        </authorList>
    </citation>
    <scope>NUCLEOTIDE SEQUENCE [LARGE SCALE GENOMIC DNA]</scope>
    <source>
        <strain evidence="8 9">BKS 20-38</strain>
    </source>
</reference>
<name>M2XX09_9NOCA</name>
<keyword evidence="4" id="KW-0378">Hydrolase</keyword>
<dbReference type="GO" id="GO:0016787">
    <property type="term" value="F:hydrolase activity"/>
    <property type="evidence" value="ECO:0007669"/>
    <property type="project" value="UniProtKB-KW"/>
</dbReference>
<dbReference type="GO" id="GO:0046872">
    <property type="term" value="F:metal ion binding"/>
    <property type="evidence" value="ECO:0007669"/>
    <property type="project" value="UniProtKB-KW"/>
</dbReference>
<organism evidence="8 9">
    <name type="scientific">Rhodococcus ruber BKS 20-38</name>
    <dbReference type="NCBI Taxonomy" id="1278076"/>
    <lineage>
        <taxon>Bacteria</taxon>
        <taxon>Bacillati</taxon>
        <taxon>Actinomycetota</taxon>
        <taxon>Actinomycetes</taxon>
        <taxon>Mycobacteriales</taxon>
        <taxon>Nocardiaceae</taxon>
        <taxon>Rhodococcus</taxon>
    </lineage>
</organism>
<dbReference type="AlphaFoldDB" id="M2XX09"/>
<feature type="domain" description="PIN" evidence="7">
    <location>
        <begin position="8"/>
        <end position="133"/>
    </location>
</feature>
<evidence type="ECO:0000256" key="2">
    <source>
        <dbReference type="ARBA" id="ARBA00022722"/>
    </source>
</evidence>
<evidence type="ECO:0000256" key="1">
    <source>
        <dbReference type="ARBA" id="ARBA00022649"/>
    </source>
</evidence>
<keyword evidence="3" id="KW-0479">Metal-binding</keyword>
<protein>
    <submittedName>
        <fullName evidence="8">Twitching mobility protein PilT</fullName>
    </submittedName>
</protein>
<evidence type="ECO:0000259" key="7">
    <source>
        <dbReference type="Pfam" id="PF01850"/>
    </source>
</evidence>
<feature type="compositionally biased region" description="Basic and acidic residues" evidence="6">
    <location>
        <begin position="165"/>
        <end position="178"/>
    </location>
</feature>
<feature type="region of interest" description="Disordered" evidence="6">
    <location>
        <begin position="159"/>
        <end position="178"/>
    </location>
</feature>
<dbReference type="SUPFAM" id="SSF88723">
    <property type="entry name" value="PIN domain-like"/>
    <property type="match status" value="1"/>
</dbReference>
<dbReference type="InterPro" id="IPR002716">
    <property type="entry name" value="PIN_dom"/>
</dbReference>
<evidence type="ECO:0000256" key="3">
    <source>
        <dbReference type="ARBA" id="ARBA00022723"/>
    </source>
</evidence>
<sequence>MTNSLPRVVVDTCVVLDFLIGIDADASARARSLLEGHEQRHLVVLPAIVVPEIAGCPAIRGDDGGKEARAARVALAHEWITGSRFLVAELSERLARRASNLATVYNLRGPDATVLATAIEWSCGVVYTRDRGLLKCSSDSLLVKEPPETPKLELRLLDSTGEPTAEARARRDIRAVGD</sequence>
<comment type="caution">
    <text evidence="8">The sequence shown here is derived from an EMBL/GenBank/DDBJ whole genome shotgun (WGS) entry which is preliminary data.</text>
</comment>
<evidence type="ECO:0000256" key="5">
    <source>
        <dbReference type="ARBA" id="ARBA00022842"/>
    </source>
</evidence>
<proteinExistence type="predicted"/>
<gene>
    <name evidence="8" type="ORF">G352_23911</name>
</gene>
<dbReference type="Gene3D" id="3.40.50.1010">
    <property type="entry name" value="5'-nuclease"/>
    <property type="match status" value="1"/>
</dbReference>
<dbReference type="GO" id="GO:0004518">
    <property type="term" value="F:nuclease activity"/>
    <property type="evidence" value="ECO:0007669"/>
    <property type="project" value="UniProtKB-KW"/>
</dbReference>
<keyword evidence="9" id="KW-1185">Reference proteome</keyword>
<dbReference type="Proteomes" id="UP000011731">
    <property type="component" value="Unassembled WGS sequence"/>
</dbReference>
<keyword evidence="5" id="KW-0460">Magnesium</keyword>
<dbReference type="InterPro" id="IPR029060">
    <property type="entry name" value="PIN-like_dom_sf"/>
</dbReference>
<dbReference type="EMBL" id="AOEX01000093">
    <property type="protein sequence ID" value="EME53740.1"/>
    <property type="molecule type" value="Genomic_DNA"/>
</dbReference>
<keyword evidence="1" id="KW-1277">Toxin-antitoxin system</keyword>
<accession>M2XX09</accession>
<dbReference type="Pfam" id="PF01850">
    <property type="entry name" value="PIN"/>
    <property type="match status" value="1"/>
</dbReference>
<evidence type="ECO:0000313" key="8">
    <source>
        <dbReference type="EMBL" id="EME53740.1"/>
    </source>
</evidence>
<evidence type="ECO:0000256" key="6">
    <source>
        <dbReference type="SAM" id="MobiDB-lite"/>
    </source>
</evidence>
<evidence type="ECO:0000313" key="9">
    <source>
        <dbReference type="Proteomes" id="UP000011731"/>
    </source>
</evidence>
<keyword evidence="2" id="KW-0540">Nuclease</keyword>
<evidence type="ECO:0000256" key="4">
    <source>
        <dbReference type="ARBA" id="ARBA00022801"/>
    </source>
</evidence>